<dbReference type="InterPro" id="IPR034104">
    <property type="entry name" value="Lsm1"/>
</dbReference>
<keyword evidence="5 6" id="KW-0687">Ribonucleoprotein</keyword>
<dbReference type="Pfam" id="PF01423">
    <property type="entry name" value="LSM"/>
    <property type="match status" value="1"/>
</dbReference>
<comment type="similarity">
    <text evidence="1 6">Belongs to the snRNP Sm proteins family.</text>
</comment>
<evidence type="ECO:0000259" key="7">
    <source>
        <dbReference type="PROSITE" id="PS52002"/>
    </source>
</evidence>
<dbReference type="CDD" id="cd01728">
    <property type="entry name" value="LSm1"/>
    <property type="match status" value="1"/>
</dbReference>
<keyword evidence="4 6" id="KW-0694">RNA-binding</keyword>
<dbReference type="InterPro" id="IPR001163">
    <property type="entry name" value="Sm_dom_euk/arc"/>
</dbReference>
<evidence type="ECO:0000256" key="5">
    <source>
        <dbReference type="ARBA" id="ARBA00023274"/>
    </source>
</evidence>
<dbReference type="GO" id="GO:0006397">
    <property type="term" value="P:mRNA processing"/>
    <property type="evidence" value="ECO:0007669"/>
    <property type="project" value="UniProtKB-UniRule"/>
</dbReference>
<dbReference type="GO" id="GO:1990904">
    <property type="term" value="C:ribonucleoprotein complex"/>
    <property type="evidence" value="ECO:0007669"/>
    <property type="project" value="UniProtKB-KW"/>
</dbReference>
<evidence type="ECO:0000256" key="6">
    <source>
        <dbReference type="RuleBase" id="RU365047"/>
    </source>
</evidence>
<dbReference type="InterPro" id="IPR047575">
    <property type="entry name" value="Sm"/>
</dbReference>
<accession>A0A0F7SF01</accession>
<dbReference type="AlphaFoldDB" id="A0A0F7SF01"/>
<evidence type="ECO:0000313" key="8">
    <source>
        <dbReference type="EMBL" id="CDZ97211.1"/>
    </source>
</evidence>
<evidence type="ECO:0000256" key="4">
    <source>
        <dbReference type="ARBA" id="ARBA00022884"/>
    </source>
</evidence>
<dbReference type="EMBL" id="LN483167">
    <property type="protein sequence ID" value="CDZ97211.1"/>
    <property type="molecule type" value="Genomic_DNA"/>
</dbReference>
<dbReference type="InterPro" id="IPR044642">
    <property type="entry name" value="PTHR15588"/>
</dbReference>
<dbReference type="InterPro" id="IPR010920">
    <property type="entry name" value="LSM_dom_sf"/>
</dbReference>
<evidence type="ECO:0000256" key="2">
    <source>
        <dbReference type="ARBA" id="ARBA00022490"/>
    </source>
</evidence>
<comment type="subunit">
    <text evidence="6">Component of the heptameric LSM1-LSM7 complex that forms a seven-membered ring structure with a donut shape.</text>
</comment>
<protein>
    <recommendedName>
        <fullName evidence="6">U6 snRNA-associated Sm-like protein LSm1</fullName>
    </recommendedName>
</protein>
<dbReference type="SUPFAM" id="SSF50182">
    <property type="entry name" value="Sm-like ribonucleoproteins"/>
    <property type="match status" value="1"/>
</dbReference>
<keyword evidence="3 6" id="KW-0507">mRNA processing</keyword>
<gene>
    <name evidence="6" type="primary">LSM1</name>
</gene>
<proteinExistence type="inferred from homology"/>
<keyword evidence="2 6" id="KW-0963">Cytoplasm</keyword>
<dbReference type="Gene3D" id="2.30.30.100">
    <property type="match status" value="1"/>
</dbReference>
<dbReference type="GO" id="GO:0000290">
    <property type="term" value="P:deadenylation-dependent decapping of nuclear-transcribed mRNA"/>
    <property type="evidence" value="ECO:0007669"/>
    <property type="project" value="TreeGrafter"/>
</dbReference>
<evidence type="ECO:0000256" key="3">
    <source>
        <dbReference type="ARBA" id="ARBA00022664"/>
    </source>
</evidence>
<comment type="subcellular location">
    <subcellularLocation>
        <location evidence="6">Cytoplasm</location>
    </subcellularLocation>
    <subcellularLocation>
        <location evidence="6">Cytoplasm</location>
        <location evidence="6">P-body</location>
    </subcellularLocation>
</comment>
<name>A0A0F7SF01_PHARH</name>
<dbReference type="PANTHER" id="PTHR15588">
    <property type="entry name" value="LSM1"/>
    <property type="match status" value="1"/>
</dbReference>
<dbReference type="PANTHER" id="PTHR15588:SF8">
    <property type="entry name" value="U6 SNRNA-ASSOCIATED SM-LIKE PROTEIN LSM1"/>
    <property type="match status" value="1"/>
</dbReference>
<organism evidence="8">
    <name type="scientific">Phaffia rhodozyma</name>
    <name type="common">Yeast</name>
    <name type="synonym">Xanthophyllomyces dendrorhous</name>
    <dbReference type="NCBI Taxonomy" id="264483"/>
    <lineage>
        <taxon>Eukaryota</taxon>
        <taxon>Fungi</taxon>
        <taxon>Dikarya</taxon>
        <taxon>Basidiomycota</taxon>
        <taxon>Agaricomycotina</taxon>
        <taxon>Tremellomycetes</taxon>
        <taxon>Cystofilobasidiales</taxon>
        <taxon>Mrakiaceae</taxon>
        <taxon>Phaffia</taxon>
    </lineage>
</organism>
<dbReference type="GO" id="GO:0003729">
    <property type="term" value="F:mRNA binding"/>
    <property type="evidence" value="ECO:0007669"/>
    <property type="project" value="TreeGrafter"/>
</dbReference>
<dbReference type="PROSITE" id="PS52002">
    <property type="entry name" value="SM"/>
    <property type="match status" value="1"/>
</dbReference>
<dbReference type="SMART" id="SM00651">
    <property type="entry name" value="Sm"/>
    <property type="match status" value="1"/>
</dbReference>
<evidence type="ECO:0000256" key="1">
    <source>
        <dbReference type="ARBA" id="ARBA00006850"/>
    </source>
</evidence>
<dbReference type="GO" id="GO:0000932">
    <property type="term" value="C:P-body"/>
    <property type="evidence" value="ECO:0007669"/>
    <property type="project" value="UniProtKB-SubCell"/>
</dbReference>
<feature type="domain" description="Sm" evidence="7">
    <location>
        <begin position="11"/>
        <end position="88"/>
    </location>
</feature>
<reference evidence="8" key="1">
    <citation type="submission" date="2014-08" db="EMBL/GenBank/DDBJ databases">
        <authorList>
            <person name="Sharma Rahul"/>
            <person name="Thines Marco"/>
        </authorList>
    </citation>
    <scope>NUCLEOTIDE SEQUENCE</scope>
</reference>
<comment type="function">
    <text evidence="6">Component of the cytoplasmic LSM1-LSM7 complex which is involved in mRNA degradation.</text>
</comment>
<dbReference type="GO" id="GO:1990726">
    <property type="term" value="C:Lsm1-7-Pat1 complex"/>
    <property type="evidence" value="ECO:0007669"/>
    <property type="project" value="TreeGrafter"/>
</dbReference>
<sequence length="142" mass="15645">MNSLNSLIPFTTSGSLVDCVDKKMLVVLRDGRKYIGVLRSYDQFANLVLSGSFERLFHPPTSTYADIPRGVFLIRGENVVLIGEIDLDVEDEPPVQLIPAPIPDVLRAQKIDSDRKAAQDAIKTRVLHGQGFSTDNAEGDAY</sequence>